<comment type="similarity">
    <text evidence="7">Belongs to the binding-protein-dependent transport system permease family.</text>
</comment>
<evidence type="ECO:0000313" key="10">
    <source>
        <dbReference type="Proteomes" id="UP001500064"/>
    </source>
</evidence>
<evidence type="ECO:0000259" key="8">
    <source>
        <dbReference type="PROSITE" id="PS50928"/>
    </source>
</evidence>
<feature type="transmembrane region" description="Helical" evidence="7">
    <location>
        <begin position="80"/>
        <end position="106"/>
    </location>
</feature>
<dbReference type="Pfam" id="PF00528">
    <property type="entry name" value="BPD_transp_1"/>
    <property type="match status" value="1"/>
</dbReference>
<evidence type="ECO:0000256" key="4">
    <source>
        <dbReference type="ARBA" id="ARBA00022692"/>
    </source>
</evidence>
<evidence type="ECO:0000256" key="7">
    <source>
        <dbReference type="RuleBase" id="RU363032"/>
    </source>
</evidence>
<sequence length="272" mass="29316">MTPHRYRLLRPKRPWARALPALAATAALIAWEVITRIHHLLYFPPPSTVIARAYDLWFAGPAFLTDQAIEDLLPSLTRLALGWTLAAALGLAAGIALGLSPVLAALTNPILHIGRAIPPPALLPLFLATLPIGTPTQLATIIYAVTWPILITTADGIRSIDRAFLDTATVFRLPRRQRLLSVLIPAAAPRILAGLRLSVSLALIMMVVSELAASTDGLGYRLQQTASTLDIPAMWAVIVLLGSLGIIANGLFLLLQHRLLRSRQSTPTHGHA</sequence>
<dbReference type="SUPFAM" id="SSF161098">
    <property type="entry name" value="MetI-like"/>
    <property type="match status" value="1"/>
</dbReference>
<keyword evidence="5 7" id="KW-1133">Transmembrane helix</keyword>
<keyword evidence="2 7" id="KW-0813">Transport</keyword>
<feature type="domain" description="ABC transmembrane type-1" evidence="8">
    <location>
        <begin position="72"/>
        <end position="256"/>
    </location>
</feature>
<dbReference type="InterPro" id="IPR035906">
    <property type="entry name" value="MetI-like_sf"/>
</dbReference>
<dbReference type="PANTHER" id="PTHR30151">
    <property type="entry name" value="ALKANE SULFONATE ABC TRANSPORTER-RELATED, MEMBRANE SUBUNIT"/>
    <property type="match status" value="1"/>
</dbReference>
<keyword evidence="3" id="KW-1003">Cell membrane</keyword>
<organism evidence="9 10">
    <name type="scientific">Nonomuraea maheshkhaliensis</name>
    <dbReference type="NCBI Taxonomy" id="419590"/>
    <lineage>
        <taxon>Bacteria</taxon>
        <taxon>Bacillati</taxon>
        <taxon>Actinomycetota</taxon>
        <taxon>Actinomycetes</taxon>
        <taxon>Streptosporangiales</taxon>
        <taxon>Streptosporangiaceae</taxon>
        <taxon>Nonomuraea</taxon>
    </lineage>
</organism>
<keyword evidence="6 7" id="KW-0472">Membrane</keyword>
<feature type="transmembrane region" description="Helical" evidence="7">
    <location>
        <begin position="233"/>
        <end position="255"/>
    </location>
</feature>
<dbReference type="PROSITE" id="PS50928">
    <property type="entry name" value="ABC_TM1"/>
    <property type="match status" value="1"/>
</dbReference>
<evidence type="ECO:0000256" key="6">
    <source>
        <dbReference type="ARBA" id="ARBA00023136"/>
    </source>
</evidence>
<comment type="subcellular location">
    <subcellularLocation>
        <location evidence="1 7">Cell membrane</location>
        <topology evidence="1 7">Multi-pass membrane protein</topology>
    </subcellularLocation>
</comment>
<evidence type="ECO:0000256" key="3">
    <source>
        <dbReference type="ARBA" id="ARBA00022475"/>
    </source>
</evidence>
<comment type="caution">
    <text evidence="9">The sequence shown here is derived from an EMBL/GenBank/DDBJ whole genome shotgun (WGS) entry which is preliminary data.</text>
</comment>
<keyword evidence="4 7" id="KW-0812">Transmembrane</keyword>
<protein>
    <submittedName>
        <fullName evidence="9">ABC transporter permease</fullName>
    </submittedName>
</protein>
<dbReference type="EMBL" id="BAAAMU010000123">
    <property type="protein sequence ID" value="GAA1681048.1"/>
    <property type="molecule type" value="Genomic_DNA"/>
</dbReference>
<accession>A0ABN2H4B2</accession>
<dbReference type="Proteomes" id="UP001500064">
    <property type="component" value="Unassembled WGS sequence"/>
</dbReference>
<evidence type="ECO:0000256" key="1">
    <source>
        <dbReference type="ARBA" id="ARBA00004651"/>
    </source>
</evidence>
<reference evidence="9 10" key="1">
    <citation type="journal article" date="2019" name="Int. J. Syst. Evol. Microbiol.">
        <title>The Global Catalogue of Microorganisms (GCM) 10K type strain sequencing project: providing services to taxonomists for standard genome sequencing and annotation.</title>
        <authorList>
            <consortium name="The Broad Institute Genomics Platform"/>
            <consortium name="The Broad Institute Genome Sequencing Center for Infectious Disease"/>
            <person name="Wu L."/>
            <person name="Ma J."/>
        </authorList>
    </citation>
    <scope>NUCLEOTIDE SEQUENCE [LARGE SCALE GENOMIC DNA]</scope>
    <source>
        <strain evidence="9 10">JCM 13929</strain>
    </source>
</reference>
<gene>
    <name evidence="9" type="ORF">GCM10009733_092230</name>
</gene>
<dbReference type="InterPro" id="IPR000515">
    <property type="entry name" value="MetI-like"/>
</dbReference>
<keyword evidence="10" id="KW-1185">Reference proteome</keyword>
<dbReference type="Gene3D" id="1.10.3720.10">
    <property type="entry name" value="MetI-like"/>
    <property type="match status" value="1"/>
</dbReference>
<evidence type="ECO:0000313" key="9">
    <source>
        <dbReference type="EMBL" id="GAA1681048.1"/>
    </source>
</evidence>
<name>A0ABN2H4B2_9ACTN</name>
<evidence type="ECO:0000256" key="2">
    <source>
        <dbReference type="ARBA" id="ARBA00022448"/>
    </source>
</evidence>
<dbReference type="PANTHER" id="PTHR30151:SF0">
    <property type="entry name" value="ABC TRANSPORTER PERMEASE PROTEIN MJ0413-RELATED"/>
    <property type="match status" value="1"/>
</dbReference>
<dbReference type="RefSeq" id="WP_346113342.1">
    <property type="nucleotide sequence ID" value="NZ_BAAAMU010000123.1"/>
</dbReference>
<evidence type="ECO:0000256" key="5">
    <source>
        <dbReference type="ARBA" id="ARBA00022989"/>
    </source>
</evidence>
<feature type="transmembrane region" description="Helical" evidence="7">
    <location>
        <begin position="193"/>
        <end position="213"/>
    </location>
</feature>
<proteinExistence type="inferred from homology"/>